<proteinExistence type="predicted"/>
<sequence length="83" mass="9505">MLLKRKKNKSGGENSMADFIRYHTGDTVQLKKAHPCGSDEWEVMRTGVDFIIICKGCGHRVMVPRPKFEKSVKKILQRAEKES</sequence>
<reference evidence="1 2" key="1">
    <citation type="submission" date="2011-08" db="EMBL/GenBank/DDBJ databases">
        <authorList>
            <person name="Weinstock G."/>
            <person name="Sodergren E."/>
            <person name="Clifton S."/>
            <person name="Fulton L."/>
            <person name="Fulton B."/>
            <person name="Courtney L."/>
            <person name="Fronick C."/>
            <person name="Harrison M."/>
            <person name="Strong C."/>
            <person name="Farmer C."/>
            <person name="Delahaunty K."/>
            <person name="Markovic C."/>
            <person name="Hall O."/>
            <person name="Minx P."/>
            <person name="Tomlinson C."/>
            <person name="Mitreva M."/>
            <person name="Hou S."/>
            <person name="Chen J."/>
            <person name="Wollam A."/>
            <person name="Pepin K.H."/>
            <person name="Johnson M."/>
            <person name="Bhonagiri V."/>
            <person name="Zhang X."/>
            <person name="Suruliraj S."/>
            <person name="Warren W."/>
            <person name="Chinwalla A."/>
            <person name="Mardis E.R."/>
            <person name="Wilson R.K."/>
        </authorList>
    </citation>
    <scope>NUCLEOTIDE SEQUENCE [LARGE SCALE GENOMIC DNA]</scope>
    <source>
        <strain evidence="1 2">F0357</strain>
    </source>
</reference>
<dbReference type="PANTHER" id="PTHR38455:SF1">
    <property type="entry name" value="DUF951 DOMAIN-CONTAINING PROTEIN"/>
    <property type="match status" value="1"/>
</dbReference>
<accession>G9YJ55</accession>
<evidence type="ECO:0000313" key="1">
    <source>
        <dbReference type="EMBL" id="EHM38763.1"/>
    </source>
</evidence>
<dbReference type="Pfam" id="PF06107">
    <property type="entry name" value="DUF951"/>
    <property type="match status" value="1"/>
</dbReference>
<dbReference type="AlphaFoldDB" id="G9YJ55"/>
<dbReference type="eggNOG" id="COG4481">
    <property type="taxonomic scope" value="Bacteria"/>
</dbReference>
<protein>
    <recommendedName>
        <fullName evidence="3">DUF951 domain-containing protein</fullName>
    </recommendedName>
</protein>
<dbReference type="STRING" id="861450.HMPREF0080_01699"/>
<dbReference type="EMBL" id="AGCJ01000075">
    <property type="protein sequence ID" value="EHM38763.1"/>
    <property type="molecule type" value="Genomic_DNA"/>
</dbReference>
<dbReference type="HOGENOM" id="CLU_180138_1_1_9"/>
<name>G9YJ55_9FIRM</name>
<evidence type="ECO:0000313" key="2">
    <source>
        <dbReference type="Proteomes" id="UP000005481"/>
    </source>
</evidence>
<evidence type="ECO:0008006" key="3">
    <source>
        <dbReference type="Google" id="ProtNLM"/>
    </source>
</evidence>
<dbReference type="Proteomes" id="UP000005481">
    <property type="component" value="Unassembled WGS sequence"/>
</dbReference>
<dbReference type="PATRIC" id="fig|861450.3.peg.1569"/>
<gene>
    <name evidence="1" type="ORF">HMPREF0080_01699</name>
</gene>
<keyword evidence="2" id="KW-1185">Reference proteome</keyword>
<comment type="caution">
    <text evidence="1">The sequence shown here is derived from an EMBL/GenBank/DDBJ whole genome shotgun (WGS) entry which is preliminary data.</text>
</comment>
<dbReference type="PANTHER" id="PTHR38455">
    <property type="entry name" value="HYPOTHETICAL CYTOSOLIC PROTEIN"/>
    <property type="match status" value="1"/>
</dbReference>
<organism evidence="1 2">
    <name type="scientific">Anaeroglobus geminatus F0357</name>
    <dbReference type="NCBI Taxonomy" id="861450"/>
    <lineage>
        <taxon>Bacteria</taxon>
        <taxon>Bacillati</taxon>
        <taxon>Bacillota</taxon>
        <taxon>Negativicutes</taxon>
        <taxon>Veillonellales</taxon>
        <taxon>Veillonellaceae</taxon>
        <taxon>Anaeroglobus</taxon>
    </lineage>
</organism>
<dbReference type="InterPro" id="IPR009296">
    <property type="entry name" value="DUF951"/>
</dbReference>